<comment type="caution">
    <text evidence="13">The sequence shown here is derived from an EMBL/GenBank/DDBJ whole genome shotgun (WGS) entry which is preliminary data.</text>
</comment>
<evidence type="ECO:0000256" key="3">
    <source>
        <dbReference type="ARBA" id="ARBA00007931"/>
    </source>
</evidence>
<evidence type="ECO:0000313" key="13">
    <source>
        <dbReference type="EMBL" id="GAA3876089.1"/>
    </source>
</evidence>
<keyword evidence="7 11" id="KW-0862">Zinc</keyword>
<evidence type="ECO:0000256" key="10">
    <source>
        <dbReference type="ARBA" id="ARBA00023136"/>
    </source>
</evidence>
<protein>
    <recommendedName>
        <fullName evidence="11">Zinc metalloprotease</fullName>
        <ecNumber evidence="11">3.4.24.-</ecNumber>
    </recommendedName>
</protein>
<keyword evidence="4" id="KW-0645">Protease</keyword>
<feature type="transmembrane region" description="Helical" evidence="11">
    <location>
        <begin position="113"/>
        <end position="141"/>
    </location>
</feature>
<keyword evidence="10 11" id="KW-0472">Membrane</keyword>
<evidence type="ECO:0000313" key="14">
    <source>
        <dbReference type="Proteomes" id="UP001399917"/>
    </source>
</evidence>
<dbReference type="EC" id="3.4.24.-" evidence="11"/>
<dbReference type="Gene3D" id="2.30.42.10">
    <property type="match status" value="2"/>
</dbReference>
<keyword evidence="6 11" id="KW-0378">Hydrolase</keyword>
<dbReference type="InterPro" id="IPR036034">
    <property type="entry name" value="PDZ_sf"/>
</dbReference>
<dbReference type="EMBL" id="BAABDF010000007">
    <property type="protein sequence ID" value="GAA3876089.1"/>
    <property type="molecule type" value="Genomic_DNA"/>
</dbReference>
<organism evidence="13 14">
    <name type="scientific">Celeribacter arenosi</name>
    <dbReference type="NCBI Taxonomy" id="792649"/>
    <lineage>
        <taxon>Bacteria</taxon>
        <taxon>Pseudomonadati</taxon>
        <taxon>Pseudomonadota</taxon>
        <taxon>Alphaproteobacteria</taxon>
        <taxon>Rhodobacterales</taxon>
        <taxon>Roseobacteraceae</taxon>
        <taxon>Celeribacter</taxon>
    </lineage>
</organism>
<dbReference type="InterPro" id="IPR001478">
    <property type="entry name" value="PDZ"/>
</dbReference>
<name>A0ABP7KG14_9RHOB</name>
<dbReference type="GO" id="GO:0008237">
    <property type="term" value="F:metallopeptidase activity"/>
    <property type="evidence" value="ECO:0007669"/>
    <property type="project" value="UniProtKB-KW"/>
</dbReference>
<dbReference type="RefSeq" id="WP_344847943.1">
    <property type="nucleotide sequence ID" value="NZ_BAABDF010000007.1"/>
</dbReference>
<reference evidence="14" key="1">
    <citation type="journal article" date="2019" name="Int. J. Syst. Evol. Microbiol.">
        <title>The Global Catalogue of Microorganisms (GCM) 10K type strain sequencing project: providing services to taxonomists for standard genome sequencing and annotation.</title>
        <authorList>
            <consortium name="The Broad Institute Genomics Platform"/>
            <consortium name="The Broad Institute Genome Sequencing Center for Infectious Disease"/>
            <person name="Wu L."/>
            <person name="Ma J."/>
        </authorList>
    </citation>
    <scope>NUCLEOTIDE SEQUENCE [LARGE SCALE GENOMIC DNA]</scope>
    <source>
        <strain evidence="14">JCM 17190</strain>
    </source>
</reference>
<evidence type="ECO:0000256" key="6">
    <source>
        <dbReference type="ARBA" id="ARBA00022801"/>
    </source>
</evidence>
<feature type="transmembrane region" description="Helical" evidence="11">
    <location>
        <begin position="377"/>
        <end position="405"/>
    </location>
</feature>
<dbReference type="CDD" id="cd06163">
    <property type="entry name" value="S2P-M50_PDZ_RseP-like"/>
    <property type="match status" value="1"/>
</dbReference>
<comment type="similarity">
    <text evidence="3 11">Belongs to the peptidase M50B family.</text>
</comment>
<evidence type="ECO:0000256" key="1">
    <source>
        <dbReference type="ARBA" id="ARBA00001947"/>
    </source>
</evidence>
<keyword evidence="5 11" id="KW-0812">Transmembrane</keyword>
<evidence type="ECO:0000256" key="2">
    <source>
        <dbReference type="ARBA" id="ARBA00004141"/>
    </source>
</evidence>
<keyword evidence="8 11" id="KW-1133">Transmembrane helix</keyword>
<feature type="domain" description="PDZ" evidence="12">
    <location>
        <begin position="137"/>
        <end position="202"/>
    </location>
</feature>
<feature type="transmembrane region" description="Helical" evidence="11">
    <location>
        <begin position="6"/>
        <end position="30"/>
    </location>
</feature>
<dbReference type="SMART" id="SM00228">
    <property type="entry name" value="PDZ"/>
    <property type="match status" value="2"/>
</dbReference>
<comment type="subcellular location">
    <subcellularLocation>
        <location evidence="2">Membrane</location>
        <topology evidence="2">Multi-pass membrane protein</topology>
    </subcellularLocation>
</comment>
<evidence type="ECO:0000256" key="8">
    <source>
        <dbReference type="ARBA" id="ARBA00022989"/>
    </source>
</evidence>
<keyword evidence="9 11" id="KW-0482">Metalloprotease</keyword>
<proteinExistence type="inferred from homology"/>
<evidence type="ECO:0000256" key="9">
    <source>
        <dbReference type="ARBA" id="ARBA00023049"/>
    </source>
</evidence>
<evidence type="ECO:0000256" key="7">
    <source>
        <dbReference type="ARBA" id="ARBA00022833"/>
    </source>
</evidence>
<dbReference type="CDD" id="cd23081">
    <property type="entry name" value="cpPDZ_EcRseP-like"/>
    <property type="match status" value="1"/>
</dbReference>
<keyword evidence="11" id="KW-0479">Metal-binding</keyword>
<dbReference type="Proteomes" id="UP001399917">
    <property type="component" value="Unassembled WGS sequence"/>
</dbReference>
<evidence type="ECO:0000256" key="5">
    <source>
        <dbReference type="ARBA" id="ARBA00022692"/>
    </source>
</evidence>
<evidence type="ECO:0000259" key="12">
    <source>
        <dbReference type="SMART" id="SM00228"/>
    </source>
</evidence>
<evidence type="ECO:0000256" key="4">
    <source>
        <dbReference type="ARBA" id="ARBA00022670"/>
    </source>
</evidence>
<feature type="domain" description="PDZ" evidence="12">
    <location>
        <begin position="203"/>
        <end position="273"/>
    </location>
</feature>
<dbReference type="PANTHER" id="PTHR42837:SF2">
    <property type="entry name" value="MEMBRANE METALLOPROTEASE ARASP2, CHLOROPLASTIC-RELATED"/>
    <property type="match status" value="1"/>
</dbReference>
<dbReference type="Pfam" id="PF02163">
    <property type="entry name" value="Peptidase_M50"/>
    <property type="match status" value="1"/>
</dbReference>
<dbReference type="InterPro" id="IPR004387">
    <property type="entry name" value="Pept_M50_Zn"/>
</dbReference>
<dbReference type="NCBIfam" id="TIGR00054">
    <property type="entry name" value="RIP metalloprotease RseP"/>
    <property type="match status" value="1"/>
</dbReference>
<dbReference type="InterPro" id="IPR041489">
    <property type="entry name" value="PDZ_6"/>
</dbReference>
<comment type="cofactor">
    <cofactor evidence="1 11">
        <name>Zn(2+)</name>
        <dbReference type="ChEBI" id="CHEBI:29105"/>
    </cofactor>
</comment>
<dbReference type="PANTHER" id="PTHR42837">
    <property type="entry name" value="REGULATOR OF SIGMA-E PROTEASE RSEP"/>
    <property type="match status" value="1"/>
</dbReference>
<sequence length="444" mass="46957">MDFASIFSSLGGTAFTVVFFVLALSIIVAVHEYGHYIVGRWSGIHADVFSLGFGKPLVQRTDKRGTVWQIAAIPLGGYVKFAGDANAASAPNAHAVDALPEEQRRHTMPGAPLWARTVTVAAGPMFNFIFSALVFAGFVLLNGQMGDRLIVDEVHAMPTEVALQTGDVILAIDGTPVPDLDEFGPFLQDLPPVASMTYSVLREGAEIEVEAPHPLPVIVGGISPKSAAGDAGLKVGDVVTHADTLKLNSFYQLQDIVAAAAGQPVTLTIWRDGESFDTTLKARSRDLPVADGGFETRWLIGITGSNLFTVGTEPVGVFEALKIGTTNVWELIKLNLSGLYHMITGSISTCNLTGPVGIANTVSTMASQGTASFISTVALISTAIGLINLFPIPVLDGGHLVFYAYEAVRGKPLPERAVGIMMTIGLVVIVTLMFLGLGADFFCI</sequence>
<keyword evidence="14" id="KW-1185">Reference proteome</keyword>
<accession>A0ABP7KG14</accession>
<evidence type="ECO:0000256" key="11">
    <source>
        <dbReference type="RuleBase" id="RU362031"/>
    </source>
</evidence>
<dbReference type="SUPFAM" id="SSF50156">
    <property type="entry name" value="PDZ domain-like"/>
    <property type="match status" value="2"/>
</dbReference>
<dbReference type="Pfam" id="PF17820">
    <property type="entry name" value="PDZ_6"/>
    <property type="match status" value="1"/>
</dbReference>
<gene>
    <name evidence="13" type="primary">rseP</name>
    <name evidence="13" type="ORF">GCM10022404_27290</name>
</gene>
<dbReference type="InterPro" id="IPR008915">
    <property type="entry name" value="Peptidase_M50"/>
</dbReference>
<feature type="transmembrane region" description="Helical" evidence="11">
    <location>
        <begin position="417"/>
        <end position="439"/>
    </location>
</feature>